<dbReference type="InterPro" id="IPR036097">
    <property type="entry name" value="HisK_dim/P_sf"/>
</dbReference>
<dbReference type="SUPFAM" id="SSF47384">
    <property type="entry name" value="Homodimeric domain of signal transducing histidine kinase"/>
    <property type="match status" value="1"/>
</dbReference>
<dbReference type="EMBL" id="CT573071">
    <property type="protein sequence ID" value="CAJ74823.1"/>
    <property type="molecule type" value="Genomic_DNA"/>
</dbReference>
<evidence type="ECO:0000313" key="10">
    <source>
        <dbReference type="EMBL" id="QII12799.1"/>
    </source>
</evidence>
<organism evidence="9">
    <name type="scientific">Kuenenia stuttgartiensis</name>
    <dbReference type="NCBI Taxonomy" id="174633"/>
    <lineage>
        <taxon>Bacteria</taxon>
        <taxon>Pseudomonadati</taxon>
        <taxon>Planctomycetota</taxon>
        <taxon>Candidatus Brocadiia</taxon>
        <taxon>Candidatus Brocadiales</taxon>
        <taxon>Candidatus Brocadiaceae</taxon>
        <taxon>Candidatus Kuenenia</taxon>
    </lineage>
</organism>
<evidence type="ECO:0000256" key="4">
    <source>
        <dbReference type="ARBA" id="ARBA00022741"/>
    </source>
</evidence>
<reference evidence="10 11" key="3">
    <citation type="submission" date="2020-02" db="EMBL/GenBank/DDBJ databases">
        <title>Newly sequenced genome of strain CSTR1 showed variability in Candidatus Kuenenia stuttgartiensis genomes.</title>
        <authorList>
            <person name="Ding C."/>
            <person name="Adrian L."/>
        </authorList>
    </citation>
    <scope>NUCLEOTIDE SEQUENCE [LARGE SCALE GENOMIC DNA]</scope>
    <source>
        <strain evidence="10 11">CSTR1</strain>
    </source>
</reference>
<dbReference type="EMBL" id="CP049055">
    <property type="protein sequence ID" value="QII12799.1"/>
    <property type="molecule type" value="Genomic_DNA"/>
</dbReference>
<evidence type="ECO:0000256" key="7">
    <source>
        <dbReference type="ARBA" id="ARBA00023012"/>
    </source>
</evidence>
<evidence type="ECO:0000256" key="3">
    <source>
        <dbReference type="ARBA" id="ARBA00022679"/>
    </source>
</evidence>
<dbReference type="AlphaFoldDB" id="Q1Q479"/>
<name>Q1Q479_KUEST</name>
<dbReference type="Pfam" id="PF02518">
    <property type="entry name" value="HATPase_c"/>
    <property type="match status" value="1"/>
</dbReference>
<dbReference type="SUPFAM" id="SSF55874">
    <property type="entry name" value="ATPase domain of HSP90 chaperone/DNA topoisomerase II/histidine kinase"/>
    <property type="match status" value="1"/>
</dbReference>
<keyword evidence="3 10" id="KW-0808">Transferase</keyword>
<evidence type="ECO:0000256" key="1">
    <source>
        <dbReference type="ARBA" id="ARBA00000085"/>
    </source>
</evidence>
<evidence type="ECO:0000313" key="9">
    <source>
        <dbReference type="EMBL" id="CAJ74823.1"/>
    </source>
</evidence>
<comment type="catalytic activity">
    <reaction evidence="1">
        <text>ATP + protein L-histidine = ADP + protein N-phospho-L-histidine.</text>
        <dbReference type="EC" id="2.7.13.3"/>
    </reaction>
</comment>
<feature type="domain" description="Histidine kinase" evidence="8">
    <location>
        <begin position="207"/>
        <end position="420"/>
    </location>
</feature>
<dbReference type="EC" id="2.7.13.3" evidence="2"/>
<dbReference type="PANTHER" id="PTHR43065">
    <property type="entry name" value="SENSOR HISTIDINE KINASE"/>
    <property type="match status" value="1"/>
</dbReference>
<reference evidence="9" key="2">
    <citation type="submission" date="2006-01" db="EMBL/GenBank/DDBJ databases">
        <authorList>
            <person name="Genoscope"/>
        </authorList>
    </citation>
    <scope>NUCLEOTIDE SEQUENCE</scope>
</reference>
<dbReference type="Gene3D" id="3.30.565.10">
    <property type="entry name" value="Histidine kinase-like ATPase, C-terminal domain"/>
    <property type="match status" value="1"/>
</dbReference>
<dbReference type="GO" id="GO:0005524">
    <property type="term" value="F:ATP binding"/>
    <property type="evidence" value="ECO:0007669"/>
    <property type="project" value="UniProtKB-KW"/>
</dbReference>
<keyword evidence="6" id="KW-0067">ATP-binding</keyword>
<evidence type="ECO:0000256" key="5">
    <source>
        <dbReference type="ARBA" id="ARBA00022777"/>
    </source>
</evidence>
<evidence type="ECO:0000256" key="6">
    <source>
        <dbReference type="ARBA" id="ARBA00022840"/>
    </source>
</evidence>
<proteinExistence type="predicted"/>
<dbReference type="InterPro" id="IPR004358">
    <property type="entry name" value="Sig_transdc_His_kin-like_C"/>
</dbReference>
<dbReference type="SMART" id="SM00387">
    <property type="entry name" value="HATPase_c"/>
    <property type="match status" value="1"/>
</dbReference>
<dbReference type="InterPro" id="IPR036890">
    <property type="entry name" value="HATPase_C_sf"/>
</dbReference>
<dbReference type="Proteomes" id="UP000501926">
    <property type="component" value="Chromosome"/>
</dbReference>
<evidence type="ECO:0000313" key="11">
    <source>
        <dbReference type="Proteomes" id="UP000501926"/>
    </source>
</evidence>
<sequence>MRLKRSDIETSQNKFAHIINKNPNPVLQITKEGVITYANKAGLWFLNFWNRQINEYVPAQFNKVIMDVFNTNSYKVIESEYGTNVFSLTFVPITKEGLINIYITNINAQKQLQEKTTQLEKLNILSMMSSEIAHEINTPIGAFSLCAQESMKYFDKIAITLNHLEMQIDSISRTMNELRTFTVSNSGDMTHSQMHDKFTQSMNNLEGCEKEFKRELQAMKSSESHLREYLENSIKESLHCKEAVNNLLNFANQVALYKKKYCINALITDVTVSLYRMFNESKIDIVFNLSDNLPNVLIDICKMELVFANIFYNAIYAIKALTEEPVHISNHVKGTITIETRMSTNKDEIEISISDTGVYIHKNNLKKIFTPFFTQKAETERPIIGLGIAGKIIRMHNGVIAAESEQETGTTFKIFLPLKEKISKQYI</sequence>
<dbReference type="InterPro" id="IPR005467">
    <property type="entry name" value="His_kinase_dom"/>
</dbReference>
<dbReference type="PANTHER" id="PTHR43065:SF46">
    <property type="entry name" value="C4-DICARBOXYLATE TRANSPORT SENSOR PROTEIN DCTB"/>
    <property type="match status" value="1"/>
</dbReference>
<protein>
    <recommendedName>
        <fullName evidence="2">histidine kinase</fullName>
        <ecNumber evidence="2">2.7.13.3</ecNumber>
    </recommendedName>
</protein>
<dbReference type="PROSITE" id="PS50109">
    <property type="entry name" value="HIS_KIN"/>
    <property type="match status" value="1"/>
</dbReference>
<keyword evidence="4" id="KW-0547">Nucleotide-binding</keyword>
<dbReference type="RefSeq" id="WP_164995198.1">
    <property type="nucleotide sequence ID" value="NZ_CP049055.1"/>
</dbReference>
<keyword evidence="7" id="KW-0902">Two-component regulatory system</keyword>
<gene>
    <name evidence="10" type="ORF">KsCSTR_34200</name>
    <name evidence="9" type="ORF">kuste4060</name>
</gene>
<evidence type="ECO:0000259" key="8">
    <source>
        <dbReference type="PROSITE" id="PS50109"/>
    </source>
</evidence>
<dbReference type="GO" id="GO:0000155">
    <property type="term" value="F:phosphorelay sensor kinase activity"/>
    <property type="evidence" value="ECO:0007669"/>
    <property type="project" value="InterPro"/>
</dbReference>
<keyword evidence="5 10" id="KW-0418">Kinase</keyword>
<accession>Q1Q479</accession>
<dbReference type="InterPro" id="IPR003594">
    <property type="entry name" value="HATPase_dom"/>
</dbReference>
<dbReference type="Gene3D" id="1.10.287.130">
    <property type="match status" value="1"/>
</dbReference>
<dbReference type="PRINTS" id="PR00344">
    <property type="entry name" value="BCTRLSENSOR"/>
</dbReference>
<reference evidence="9" key="1">
    <citation type="journal article" date="2006" name="Nature">
        <title>Deciphering the evolution and metabolism of an anammox bacterium from a community genome.</title>
        <authorList>
            <person name="Strous M."/>
            <person name="Pelletier E."/>
            <person name="Mangenot S."/>
            <person name="Rattei T."/>
            <person name="Lehner A."/>
            <person name="Taylor M.W."/>
            <person name="Horn M."/>
            <person name="Daims H."/>
            <person name="Bartol-Mavel D."/>
            <person name="Wincker P."/>
            <person name="Barbe V."/>
            <person name="Fonknechten N."/>
            <person name="Vallenet D."/>
            <person name="Segurens B."/>
            <person name="Schenowitz-Truong C."/>
            <person name="Medigue C."/>
            <person name="Collingro A."/>
            <person name="Snel B."/>
            <person name="Dutilh B.E."/>
            <person name="OpDenCamp H.J.M."/>
            <person name="vanDerDrift C."/>
            <person name="Cirpus I."/>
            <person name="vanDePas-Schoonen K.T."/>
            <person name="Harhangi H.R."/>
            <person name="vanNiftrik L."/>
            <person name="Schmid M."/>
            <person name="Keltjens J."/>
            <person name="vanDeVossenberg J."/>
            <person name="Kartal B."/>
            <person name="Meier H."/>
            <person name="Frishman D."/>
            <person name="Huynen M.A."/>
            <person name="Mewes H."/>
            <person name="Weissenbach J."/>
            <person name="Jetten M.S.M."/>
            <person name="Wagner M."/>
            <person name="LePaslier D."/>
        </authorList>
    </citation>
    <scope>NUCLEOTIDE SEQUENCE</scope>
</reference>
<evidence type="ECO:0000256" key="2">
    <source>
        <dbReference type="ARBA" id="ARBA00012438"/>
    </source>
</evidence>